<reference evidence="2 3" key="1">
    <citation type="journal article" date="2018" name="Sci. Rep.">
        <title>Comparative genomics provides insights into the lifestyle and reveals functional heterogeneity of dark septate endophytic fungi.</title>
        <authorList>
            <person name="Knapp D.G."/>
            <person name="Nemeth J.B."/>
            <person name="Barry K."/>
            <person name="Hainaut M."/>
            <person name="Henrissat B."/>
            <person name="Johnson J."/>
            <person name="Kuo A."/>
            <person name="Lim J.H.P."/>
            <person name="Lipzen A."/>
            <person name="Nolan M."/>
            <person name="Ohm R.A."/>
            <person name="Tamas L."/>
            <person name="Grigoriev I.V."/>
            <person name="Spatafora J.W."/>
            <person name="Nagy L.G."/>
            <person name="Kovacs G.M."/>
        </authorList>
    </citation>
    <scope>NUCLEOTIDE SEQUENCE [LARGE SCALE GENOMIC DNA]</scope>
    <source>
        <strain evidence="2 3">DSE2036</strain>
    </source>
</reference>
<gene>
    <name evidence="2" type="ORF">DM02DRAFT_677251</name>
</gene>
<feature type="region of interest" description="Disordered" evidence="1">
    <location>
        <begin position="1"/>
        <end position="46"/>
    </location>
</feature>
<dbReference type="Proteomes" id="UP000244855">
    <property type="component" value="Unassembled WGS sequence"/>
</dbReference>
<name>A0A2V1D425_9PLEO</name>
<evidence type="ECO:0000313" key="3">
    <source>
        <dbReference type="Proteomes" id="UP000244855"/>
    </source>
</evidence>
<evidence type="ECO:0000256" key="1">
    <source>
        <dbReference type="SAM" id="MobiDB-lite"/>
    </source>
</evidence>
<accession>A0A2V1D425</accession>
<organism evidence="2 3">
    <name type="scientific">Periconia macrospinosa</name>
    <dbReference type="NCBI Taxonomy" id="97972"/>
    <lineage>
        <taxon>Eukaryota</taxon>
        <taxon>Fungi</taxon>
        <taxon>Dikarya</taxon>
        <taxon>Ascomycota</taxon>
        <taxon>Pezizomycotina</taxon>
        <taxon>Dothideomycetes</taxon>
        <taxon>Pleosporomycetidae</taxon>
        <taxon>Pleosporales</taxon>
        <taxon>Massarineae</taxon>
        <taxon>Periconiaceae</taxon>
        <taxon>Periconia</taxon>
    </lineage>
</organism>
<proteinExistence type="predicted"/>
<keyword evidence="3" id="KW-1185">Reference proteome</keyword>
<dbReference type="EMBL" id="KZ805646">
    <property type="protein sequence ID" value="PVH92797.1"/>
    <property type="molecule type" value="Genomic_DNA"/>
</dbReference>
<evidence type="ECO:0000313" key="2">
    <source>
        <dbReference type="EMBL" id="PVH92797.1"/>
    </source>
</evidence>
<sequence length="305" mass="34995">METSTLALSTKEPSFTGDPDSDYKLGLYNYRGNQESSSESDSESDYGESFQIISDEVILEKPIQLENRDNLPHAAGFENPIVEVGRSGPSSMLMPAVEGKHNQFVASHMGVTWVITAWIGSYTQKCQYLVELHSRNPEYRPFICTLVDRDRLPPELRRNTPEVPHLGTLARSEEGRKRGKIDEILHWVWNGHEKGLFARNPVWDKWTDKASIAKINDELLRETSNLFCCVRWVDTAATWESGAQMIEKLSLPMLLRMWPLAVNKTQLKWKRLQESANTWTDERIFQDNEGEEVRSLRNALKDMPV</sequence>
<feature type="compositionally biased region" description="Polar residues" evidence="1">
    <location>
        <begin position="1"/>
        <end position="13"/>
    </location>
</feature>
<protein>
    <submittedName>
        <fullName evidence="2">Uncharacterized protein</fullName>
    </submittedName>
</protein>
<dbReference type="AlphaFoldDB" id="A0A2V1D425"/>